<proteinExistence type="predicted"/>
<organism evidence="1 2">
    <name type="scientific">Pycnoporus cinnabarinus</name>
    <name type="common">Cinnabar-red polypore</name>
    <name type="synonym">Trametes cinnabarina</name>
    <dbReference type="NCBI Taxonomy" id="5643"/>
    <lineage>
        <taxon>Eukaryota</taxon>
        <taxon>Fungi</taxon>
        <taxon>Dikarya</taxon>
        <taxon>Basidiomycota</taxon>
        <taxon>Agaricomycotina</taxon>
        <taxon>Agaricomycetes</taxon>
        <taxon>Polyporales</taxon>
        <taxon>Polyporaceae</taxon>
        <taxon>Trametes</taxon>
    </lineage>
</organism>
<dbReference type="STRING" id="5643.A0A060S797"/>
<reference evidence="1" key="1">
    <citation type="submission" date="2014-01" db="EMBL/GenBank/DDBJ databases">
        <title>The genome of the white-rot fungus Pycnoporus cinnabarinus: a basidiomycete model with a versatile arsenal for lignocellulosic biomass breakdown.</title>
        <authorList>
            <person name="Levasseur A."/>
            <person name="Lomascolo A."/>
            <person name="Ruiz-Duenas F.J."/>
            <person name="Uzan E."/>
            <person name="Piumi F."/>
            <person name="Kues U."/>
            <person name="Ram A.F.J."/>
            <person name="Murat C."/>
            <person name="Haon M."/>
            <person name="Benoit I."/>
            <person name="Arfi Y."/>
            <person name="Chevret D."/>
            <person name="Drula E."/>
            <person name="Kwon M.J."/>
            <person name="Gouret P."/>
            <person name="Lesage-Meessen L."/>
            <person name="Lombard V."/>
            <person name="Mariette J."/>
            <person name="Noirot C."/>
            <person name="Park J."/>
            <person name="Patyshakuliyeva A."/>
            <person name="Wieneger R.A.B."/>
            <person name="Wosten H.A.B."/>
            <person name="Martin F."/>
            <person name="Coutinho P.M."/>
            <person name="de Vries R."/>
            <person name="Martinez A.T."/>
            <person name="Klopp C."/>
            <person name="Pontarotti P."/>
            <person name="Henrissat B."/>
            <person name="Record E."/>
        </authorList>
    </citation>
    <scope>NUCLEOTIDE SEQUENCE [LARGE SCALE GENOMIC DNA]</scope>
    <source>
        <strain evidence="1">BRFM137</strain>
    </source>
</reference>
<dbReference type="InterPro" id="IPR029058">
    <property type="entry name" value="AB_hydrolase_fold"/>
</dbReference>
<protein>
    <recommendedName>
        <fullName evidence="3">Carboxylesterase type B domain-containing protein</fullName>
    </recommendedName>
</protein>
<name>A0A060S797_PYCCI</name>
<dbReference type="HOGENOM" id="CLU_006586_10_0_1"/>
<accession>A0A060S797</accession>
<dbReference type="PANTHER" id="PTHR11559">
    <property type="entry name" value="CARBOXYLESTERASE"/>
    <property type="match status" value="1"/>
</dbReference>
<dbReference type="OMA" id="DIFFRSA"/>
<sequence>MLTNNGNPEGLFRAAWMESGGVSPVGNVSKLQPNFDFIASETGCASARDVVECLRQAPPEVIKAAMDKTPTFLSFTRLLLEGKVADIPFIIGACEDEGTLFSLSSLNITTAREAASYIKTTYFPLAPETDITRLLELYPSNPALGSPFGTGNAFAFTPEFKRLAAFQGDLIFQATRRLLLNQRSGKQDARSFLNERNKITGLGATHTTELANVFGGGDMTDFLVRFANHLDPNGGPEPHWPAYNPASPQLIAFVEGSTPLAVISDTFRQEANDFLMYLGLAQPL</sequence>
<dbReference type="AlphaFoldDB" id="A0A060S797"/>
<dbReference type="InterPro" id="IPR050309">
    <property type="entry name" value="Type-B_Carboxylest/Lipase"/>
</dbReference>
<gene>
    <name evidence="1" type="ORF">BN946_scf184938.g16</name>
</gene>
<comment type="caution">
    <text evidence="1">The sequence shown here is derived from an EMBL/GenBank/DDBJ whole genome shotgun (WGS) entry which is preliminary data.</text>
</comment>
<evidence type="ECO:0008006" key="3">
    <source>
        <dbReference type="Google" id="ProtNLM"/>
    </source>
</evidence>
<dbReference type="OrthoDB" id="2794655at2759"/>
<dbReference type="Proteomes" id="UP000029665">
    <property type="component" value="Unassembled WGS sequence"/>
</dbReference>
<dbReference type="EMBL" id="CCBP010000006">
    <property type="protein sequence ID" value="CDO68164.1"/>
    <property type="molecule type" value="Genomic_DNA"/>
</dbReference>
<evidence type="ECO:0000313" key="2">
    <source>
        <dbReference type="Proteomes" id="UP000029665"/>
    </source>
</evidence>
<keyword evidence="2" id="KW-1185">Reference proteome</keyword>
<dbReference type="Gene3D" id="3.40.50.1820">
    <property type="entry name" value="alpha/beta hydrolase"/>
    <property type="match status" value="1"/>
</dbReference>
<dbReference type="SUPFAM" id="SSF53474">
    <property type="entry name" value="alpha/beta-Hydrolases"/>
    <property type="match status" value="1"/>
</dbReference>
<evidence type="ECO:0000313" key="1">
    <source>
        <dbReference type="EMBL" id="CDO68164.1"/>
    </source>
</evidence>